<evidence type="ECO:0000313" key="1">
    <source>
        <dbReference type="EMBL" id="KGF55577.1"/>
    </source>
</evidence>
<name>A0A096CL74_FLAPL</name>
<sequence length="200" mass="23385">MKTIQLTFLFEDTGFCKDVFQSVNQPYYYCNRDTVDGTWYTSTPDDYQNDCRIRKDVIIEIISDGQVIALDGNGDFEGKKPFIPFYTFRERLAQAFLNKHPGLHSYEDMKQKLLFLPGGEPYSDPSSCQDNWIFALDFGNETEQVLESADWMGREYHILAVQYTHKPTGFVFTNYRFRAAVLPPRASSHDLLLYDWHEDR</sequence>
<dbReference type="RefSeq" id="WP_044940960.1">
    <property type="nucleotide sequence ID" value="NZ_KN174163.1"/>
</dbReference>
<dbReference type="HOGENOM" id="CLU_1364223_0_0_9"/>
<dbReference type="Proteomes" id="UP000029585">
    <property type="component" value="Unassembled WGS sequence"/>
</dbReference>
<dbReference type="PATRIC" id="fig|742738.3.peg.1941"/>
<evidence type="ECO:0000313" key="2">
    <source>
        <dbReference type="Proteomes" id="UP000029585"/>
    </source>
</evidence>
<keyword evidence="2" id="KW-1185">Reference proteome</keyword>
<dbReference type="eggNOG" id="ENOG5030WQD">
    <property type="taxonomic scope" value="Bacteria"/>
</dbReference>
<gene>
    <name evidence="1" type="ORF">HMPREF9460_01890</name>
</gene>
<reference evidence="1 2" key="1">
    <citation type="submission" date="2011-08" db="EMBL/GenBank/DDBJ databases">
        <title>The Genome Sequence of Clostridium orbiscindens 1_3_50AFAA.</title>
        <authorList>
            <consortium name="The Broad Institute Genome Sequencing Platform"/>
            <person name="Earl A."/>
            <person name="Ward D."/>
            <person name="Feldgarden M."/>
            <person name="Gevers D."/>
            <person name="Daigneault M."/>
            <person name="Strauss J."/>
            <person name="Allen-Vercoe E."/>
            <person name="Young S.K."/>
            <person name="Zeng Q."/>
            <person name="Gargeya S."/>
            <person name="Fitzgerald M."/>
            <person name="Haas B."/>
            <person name="Abouelleil A."/>
            <person name="Alvarado L."/>
            <person name="Arachchi H.M."/>
            <person name="Berlin A."/>
            <person name="Brown A."/>
            <person name="Chapman S.B."/>
            <person name="Chen Z."/>
            <person name="Dunbar C."/>
            <person name="Freedman E."/>
            <person name="Gearin G."/>
            <person name="Gellesch M."/>
            <person name="Goldberg J."/>
            <person name="Griggs A."/>
            <person name="Gujja S."/>
            <person name="Heiman D."/>
            <person name="Howarth C."/>
            <person name="Larson L."/>
            <person name="Lui A."/>
            <person name="MacDonald P.J.P."/>
            <person name="Montmayeur A."/>
            <person name="Murphy C."/>
            <person name="Neiman D."/>
            <person name="Pearson M."/>
            <person name="Priest M."/>
            <person name="Roberts A."/>
            <person name="Saif S."/>
            <person name="Shea T."/>
            <person name="Shenoy N."/>
            <person name="Sisk P."/>
            <person name="Stolte C."/>
            <person name="Sykes S."/>
            <person name="Wortman J."/>
            <person name="Nusbaum C."/>
            <person name="Birren B."/>
        </authorList>
    </citation>
    <scope>NUCLEOTIDE SEQUENCE [LARGE SCALE GENOMIC DNA]</scope>
    <source>
        <strain evidence="1 2">1_3_50AFAA</strain>
    </source>
</reference>
<dbReference type="EMBL" id="ADLO01000056">
    <property type="protein sequence ID" value="KGF55577.1"/>
    <property type="molecule type" value="Genomic_DNA"/>
</dbReference>
<proteinExistence type="predicted"/>
<comment type="caution">
    <text evidence="1">The sequence shown here is derived from an EMBL/GenBank/DDBJ whole genome shotgun (WGS) entry which is preliminary data.</text>
</comment>
<organism evidence="1 2">
    <name type="scientific">Flavonifractor plautii 1_3_50AFAA</name>
    <dbReference type="NCBI Taxonomy" id="742738"/>
    <lineage>
        <taxon>Bacteria</taxon>
        <taxon>Bacillati</taxon>
        <taxon>Bacillota</taxon>
        <taxon>Clostridia</taxon>
        <taxon>Eubacteriales</taxon>
        <taxon>Oscillospiraceae</taxon>
        <taxon>Flavonifractor</taxon>
    </lineage>
</organism>
<accession>A0A096CL74</accession>
<dbReference type="AlphaFoldDB" id="A0A096CL74"/>
<protein>
    <submittedName>
        <fullName evidence="1">Uncharacterized protein</fullName>
    </submittedName>
</protein>